<keyword evidence="2" id="KW-1133">Transmembrane helix</keyword>
<feature type="signal peptide" evidence="3">
    <location>
        <begin position="1"/>
        <end position="27"/>
    </location>
</feature>
<evidence type="ECO:0000256" key="1">
    <source>
        <dbReference type="SAM" id="MobiDB-lite"/>
    </source>
</evidence>
<keyword evidence="2" id="KW-0812">Transmembrane</keyword>
<feature type="region of interest" description="Disordered" evidence="1">
    <location>
        <begin position="35"/>
        <end position="81"/>
    </location>
</feature>
<feature type="transmembrane region" description="Helical" evidence="2">
    <location>
        <begin position="281"/>
        <end position="314"/>
    </location>
</feature>
<dbReference type="Pfam" id="PF14257">
    <property type="entry name" value="DUF4349"/>
    <property type="match status" value="1"/>
</dbReference>
<comment type="caution">
    <text evidence="5">The sequence shown here is derived from an EMBL/GenBank/DDBJ whole genome shotgun (WGS) entry which is preliminary data.</text>
</comment>
<sequence>MKSVKQKKKWLRMMFAAAAAVSLLLSAACSSNNKDEQAADKSSLAMNESEAVSDHFEAKDERVTGTAATATEAPADGESADMGIPGGAEPDADGFSRKLIYHANVTMEVSDYGQAQTELNNIIHLSGGYVLQFGDQKSANELGGTYTIKVPAAGFQSFLSQLEKLKHMDYESSMKGTDVTEEYVDLESRLKARQVVEARLLGFMDKATRADDLLKYSEQLGTVQLEIERLKGRMRYLDQNVDFSTIELRMYQTAGLVNTAIQPKEAVWERSLQAMKASSSFLVHFVQSVLVVAAGALPVAIVILLVGLPLYYLYRRKRHRALELQAAGGSKLSIPDKEE</sequence>
<reference evidence="5" key="1">
    <citation type="journal article" date="2014" name="Int. J. Syst. Evol. Microbiol.">
        <title>Complete genome sequence of Corynebacterium casei LMG S-19264T (=DSM 44701T), isolated from a smear-ripened cheese.</title>
        <authorList>
            <consortium name="US DOE Joint Genome Institute (JGI-PGF)"/>
            <person name="Walter F."/>
            <person name="Albersmeier A."/>
            <person name="Kalinowski J."/>
            <person name="Ruckert C."/>
        </authorList>
    </citation>
    <scope>NUCLEOTIDE SEQUENCE</scope>
    <source>
        <strain evidence="5">CGMCC 1.15178</strain>
    </source>
</reference>
<feature type="compositionally biased region" description="Basic and acidic residues" evidence="1">
    <location>
        <begin position="52"/>
        <end position="63"/>
    </location>
</feature>
<evidence type="ECO:0000313" key="5">
    <source>
        <dbReference type="EMBL" id="GGD71106.1"/>
    </source>
</evidence>
<feature type="chain" id="PRO_5038570103" description="DUF4349 domain-containing protein" evidence="3">
    <location>
        <begin position="28"/>
        <end position="339"/>
    </location>
</feature>
<gene>
    <name evidence="5" type="ORF">GCM10010911_31220</name>
</gene>
<name>A0A917DVE3_9BACL</name>
<evidence type="ECO:0000256" key="2">
    <source>
        <dbReference type="SAM" id="Phobius"/>
    </source>
</evidence>
<evidence type="ECO:0000256" key="3">
    <source>
        <dbReference type="SAM" id="SignalP"/>
    </source>
</evidence>
<feature type="compositionally biased region" description="Low complexity" evidence="1">
    <location>
        <begin position="64"/>
        <end position="74"/>
    </location>
</feature>
<dbReference type="EMBL" id="BMHP01000002">
    <property type="protein sequence ID" value="GGD71106.1"/>
    <property type="molecule type" value="Genomic_DNA"/>
</dbReference>
<dbReference type="PROSITE" id="PS51257">
    <property type="entry name" value="PROKAR_LIPOPROTEIN"/>
    <property type="match status" value="1"/>
</dbReference>
<dbReference type="RefSeq" id="WP_188992855.1">
    <property type="nucleotide sequence ID" value="NZ_BMHP01000002.1"/>
</dbReference>
<reference evidence="5" key="2">
    <citation type="submission" date="2020-09" db="EMBL/GenBank/DDBJ databases">
        <authorList>
            <person name="Sun Q."/>
            <person name="Zhou Y."/>
        </authorList>
    </citation>
    <scope>NUCLEOTIDE SEQUENCE</scope>
    <source>
        <strain evidence="5">CGMCC 1.15178</strain>
    </source>
</reference>
<feature type="domain" description="DUF4349" evidence="4">
    <location>
        <begin position="97"/>
        <end position="309"/>
    </location>
</feature>
<keyword evidence="6" id="KW-1185">Reference proteome</keyword>
<evidence type="ECO:0000313" key="6">
    <source>
        <dbReference type="Proteomes" id="UP000612456"/>
    </source>
</evidence>
<protein>
    <recommendedName>
        <fullName evidence="4">DUF4349 domain-containing protein</fullName>
    </recommendedName>
</protein>
<dbReference type="Proteomes" id="UP000612456">
    <property type="component" value="Unassembled WGS sequence"/>
</dbReference>
<dbReference type="InterPro" id="IPR025645">
    <property type="entry name" value="DUF4349"/>
</dbReference>
<keyword evidence="2" id="KW-0472">Membrane</keyword>
<proteinExistence type="predicted"/>
<dbReference type="AlphaFoldDB" id="A0A917DVE3"/>
<evidence type="ECO:0000259" key="4">
    <source>
        <dbReference type="Pfam" id="PF14257"/>
    </source>
</evidence>
<accession>A0A917DVE3</accession>
<keyword evidence="3" id="KW-0732">Signal</keyword>
<organism evidence="5 6">
    <name type="scientific">Paenibacillus nasutitermitis</name>
    <dbReference type="NCBI Taxonomy" id="1652958"/>
    <lineage>
        <taxon>Bacteria</taxon>
        <taxon>Bacillati</taxon>
        <taxon>Bacillota</taxon>
        <taxon>Bacilli</taxon>
        <taxon>Bacillales</taxon>
        <taxon>Paenibacillaceae</taxon>
        <taxon>Paenibacillus</taxon>
    </lineage>
</organism>